<evidence type="ECO:0000313" key="1">
    <source>
        <dbReference type="EMBL" id="BAP15818.1"/>
    </source>
</evidence>
<proteinExistence type="predicted"/>
<sequence>MSKFVVGQKVRANSKGCGLFFNTKDELTVTEVRGSMVKVSGWDYSDRALLNNWFDDSRFDAVDVKPTYPLAVGDYVTCVRAFYPLVEGKTYRVEKVGVDSSCTEAGDYVKVEGVDDGWFFNRFKKLVVPENYLKYASERITVRCTSAKGTALKEGKLYAIAKGNPRSRVERGVIRLFGPRNEQFSIQRFELYTGPLSPELFDLDWVADKDQTWRTAADYAAGSMAVVYGFKREATLAAWEEQHEDDTPDIPENERAVANIIGNRAVVAEQAEQSCNMVGQHSHGVTDPGHSHSVFAPTAEKLTTQYLKARIGYSLSNPGVTILDWEFGVALQLGL</sequence>
<dbReference type="KEGG" id="vg:26642933"/>
<organism evidence="1 2">
    <name type="scientific">Ralstonia phage RSJ2</name>
    <dbReference type="NCBI Taxonomy" id="1481785"/>
    <lineage>
        <taxon>Viruses</taxon>
        <taxon>Duplodnaviria</taxon>
        <taxon>Heunggongvirae</taxon>
        <taxon>Uroviricota</taxon>
        <taxon>Caudoviricetes</taxon>
        <taxon>Autographivirales</taxon>
        <taxon>Autonotataviridae</taxon>
        <taxon>Risjevirus</taxon>
        <taxon>Risjevirus RSJ2</taxon>
    </lineage>
</organism>
<evidence type="ECO:0000313" key="2">
    <source>
        <dbReference type="Proteomes" id="UP000027493"/>
    </source>
</evidence>
<dbReference type="RefSeq" id="YP_009216550.1">
    <property type="nucleotide sequence ID" value="NC_028988.1"/>
</dbReference>
<dbReference type="OrthoDB" id="31702at10239"/>
<accession>A0A068Q5W0</accession>
<protein>
    <submittedName>
        <fullName evidence="1">Uncharacterized protein</fullName>
    </submittedName>
</protein>
<keyword evidence="2" id="KW-1185">Reference proteome</keyword>
<dbReference type="Proteomes" id="UP000027493">
    <property type="component" value="Segment"/>
</dbReference>
<dbReference type="EMBL" id="AB920995">
    <property type="protein sequence ID" value="BAP15818.1"/>
    <property type="molecule type" value="Genomic_DNA"/>
</dbReference>
<name>A0A068Q5W0_9CAUD</name>
<dbReference type="GeneID" id="26642933"/>
<reference evidence="1 2" key="1">
    <citation type="submission" date="2014-03" db="EMBL/GenBank/DDBJ databases">
        <title>Isolation and characterization of bacteriophages infecting R. solanacearum from Thailand.</title>
        <authorList>
            <person name="Narulita E."/>
            <person name="Kawasaki T."/>
            <person name="Fujie M."/>
            <person name="Yamada T."/>
        </authorList>
    </citation>
    <scope>NUCLEOTIDE SEQUENCE [LARGE SCALE GENOMIC DNA]</scope>
</reference>